<protein>
    <recommendedName>
        <fullName evidence="1">Polysaccharide pyruvyl transferase domain-containing protein</fullName>
    </recommendedName>
</protein>
<feature type="domain" description="Polysaccharide pyruvyl transferase" evidence="1">
    <location>
        <begin position="31"/>
        <end position="267"/>
    </location>
</feature>
<organism evidence="2 3">
    <name type="scientific">Coccomyxa viridis</name>
    <dbReference type="NCBI Taxonomy" id="1274662"/>
    <lineage>
        <taxon>Eukaryota</taxon>
        <taxon>Viridiplantae</taxon>
        <taxon>Chlorophyta</taxon>
        <taxon>core chlorophytes</taxon>
        <taxon>Trebouxiophyceae</taxon>
        <taxon>Trebouxiophyceae incertae sedis</taxon>
        <taxon>Coccomyxaceae</taxon>
        <taxon>Coccomyxa</taxon>
    </lineage>
</organism>
<keyword evidence="3" id="KW-1185">Reference proteome</keyword>
<evidence type="ECO:0000313" key="3">
    <source>
        <dbReference type="Proteomes" id="UP001314263"/>
    </source>
</evidence>
<evidence type="ECO:0000313" key="2">
    <source>
        <dbReference type="EMBL" id="CAK0776452.1"/>
    </source>
</evidence>
<name>A0AAV1I5K7_9CHLO</name>
<dbReference type="AlphaFoldDB" id="A0AAV1I5K7"/>
<dbReference type="PANTHER" id="PTHR36836">
    <property type="entry name" value="COLANIC ACID BIOSYNTHESIS PROTEIN WCAK"/>
    <property type="match status" value="1"/>
</dbReference>
<dbReference type="PANTHER" id="PTHR36836:SF1">
    <property type="entry name" value="COLANIC ACID BIOSYNTHESIS PROTEIN WCAK"/>
    <property type="match status" value="1"/>
</dbReference>
<dbReference type="Pfam" id="PF04230">
    <property type="entry name" value="PS_pyruv_trans"/>
    <property type="match status" value="1"/>
</dbReference>
<evidence type="ECO:0000259" key="1">
    <source>
        <dbReference type="Pfam" id="PF04230"/>
    </source>
</evidence>
<comment type="caution">
    <text evidence="2">The sequence shown here is derived from an EMBL/GenBank/DDBJ whole genome shotgun (WGS) entry which is preliminary data.</text>
</comment>
<reference evidence="2 3" key="1">
    <citation type="submission" date="2023-10" db="EMBL/GenBank/DDBJ databases">
        <authorList>
            <person name="Maclean D."/>
            <person name="Macfadyen A."/>
        </authorList>
    </citation>
    <scope>NUCLEOTIDE SEQUENCE [LARGE SCALE GENOMIC DNA]</scope>
</reference>
<dbReference type="EMBL" id="CAUYUE010000005">
    <property type="protein sequence ID" value="CAK0776452.1"/>
    <property type="molecule type" value="Genomic_DNA"/>
</dbReference>
<sequence length="464" mass="51677">MKVLALGFFNRGNFGDELYKTVYAERLSARDIEFTCMSLEDLKEAPEVPKCYDGVCVGGGDILNAYFMRFLAPKLEAFKGTKIALSVGVPFESCIHYVDLFDYVILRSRADEATVKARIGDGHVACFPDMAYTLAVPRTIGLPFVVSPRRIGVFLSRPIYARGGNRHYERIVRDIAKSLDEVCMAHPEAILYLVPFNTFDSQDENDTILNAEVSALCCMGARIKVVQEEHWDLRVYQKWFGAIDAAVCMRYHAAVLSMMFEVPFVALVSTRKMRTLLEDNDLRDHACTMEVDPHTHAPTELRSGAVTKTLRHVLSHRSGKVATGFPQTQQQFVALVRRLLRERHCRTSGAVALSDRARMAMVSRVIEALAWRAGLSPDATASVLSGKKTGTTAAELQGMNPMWLAMLVCHHVTGNADAPYVYGLSRSLMMDDCDVKGAVEWIMRDHHLTGSVRPLPRGEMGVHG</sequence>
<proteinExistence type="predicted"/>
<dbReference type="InterPro" id="IPR007345">
    <property type="entry name" value="Polysacch_pyruvyl_Trfase"/>
</dbReference>
<accession>A0AAV1I5K7</accession>
<gene>
    <name evidence="2" type="ORF">CVIRNUC_004379</name>
</gene>
<dbReference type="Proteomes" id="UP001314263">
    <property type="component" value="Unassembled WGS sequence"/>
</dbReference>